<keyword evidence="2" id="KW-1185">Reference proteome</keyword>
<evidence type="ECO:0000313" key="2">
    <source>
        <dbReference type="Proteomes" id="UP000230709"/>
    </source>
</evidence>
<dbReference type="KEGG" id="mtw:CQW49_05440"/>
<sequence length="173" mass="17925">MAAAAVIGLASTVGYSATSTKATSPAPMPVKESSTIQTLAGSPIVPALVTTSYSVSSKLVTVGAGFQPMDSAKTLTCPKGKGVCRIEADQAAQVTGGAGGSNRWAICTQVDGVFMDRPSCPFLGLVNPSYFQSAAFSQQQSAVSEGDHTLRTFIYTDTGAQLGNFSIQYHIYQ</sequence>
<dbReference type="AlphaFoldDB" id="A0A2D2CXB1"/>
<gene>
    <name evidence="1" type="ORF">CQW49_05440</name>
</gene>
<evidence type="ECO:0000313" key="1">
    <source>
        <dbReference type="EMBL" id="ATQ67400.1"/>
    </source>
</evidence>
<proteinExistence type="predicted"/>
<protein>
    <submittedName>
        <fullName evidence="1">Uncharacterized protein</fullName>
    </submittedName>
</protein>
<organism evidence="1 2">
    <name type="scientific">Methylosinus trichosporium (strain ATCC 35070 / NCIMB 11131 / UNIQEM 75 / OB3b)</name>
    <dbReference type="NCBI Taxonomy" id="595536"/>
    <lineage>
        <taxon>Bacteria</taxon>
        <taxon>Pseudomonadati</taxon>
        <taxon>Pseudomonadota</taxon>
        <taxon>Alphaproteobacteria</taxon>
        <taxon>Hyphomicrobiales</taxon>
        <taxon>Methylocystaceae</taxon>
        <taxon>Methylosinus</taxon>
    </lineage>
</organism>
<dbReference type="Proteomes" id="UP000230709">
    <property type="component" value="Chromosome"/>
</dbReference>
<reference evidence="2" key="1">
    <citation type="submission" date="2017-10" db="EMBL/GenBank/DDBJ databases">
        <title>Completed PacBio SMRT sequence of Methylosinus trichosporium OB3b reveals presence of a third large plasmid.</title>
        <authorList>
            <person name="Charles T.C."/>
            <person name="Lynch M.D.J."/>
            <person name="Heil J.R."/>
            <person name="Cheng J."/>
        </authorList>
    </citation>
    <scope>NUCLEOTIDE SEQUENCE [LARGE SCALE GENOMIC DNA]</scope>
    <source>
        <strain evidence="2">OB3b</strain>
    </source>
</reference>
<accession>A0A2D2CXB1</accession>
<dbReference type="STRING" id="595536.GCA_000178815_04070"/>
<dbReference type="EMBL" id="CP023737">
    <property type="protein sequence ID" value="ATQ67400.1"/>
    <property type="molecule type" value="Genomic_DNA"/>
</dbReference>
<name>A0A2D2CXB1_METT3</name>